<dbReference type="InterPro" id="IPR050312">
    <property type="entry name" value="IolE/XylAMocC-like"/>
</dbReference>
<gene>
    <name evidence="2" type="ORF">METZ01_LOCUS113413</name>
</gene>
<evidence type="ECO:0000259" key="1">
    <source>
        <dbReference type="Pfam" id="PF01261"/>
    </source>
</evidence>
<dbReference type="AlphaFoldDB" id="A0A381X725"/>
<dbReference type="Gene3D" id="3.20.20.150">
    <property type="entry name" value="Divalent-metal-dependent TIM barrel enzymes"/>
    <property type="match status" value="1"/>
</dbReference>
<protein>
    <recommendedName>
        <fullName evidence="1">Xylose isomerase-like TIM barrel domain-containing protein</fullName>
    </recommendedName>
</protein>
<dbReference type="SUPFAM" id="SSF51658">
    <property type="entry name" value="Xylose isomerase-like"/>
    <property type="match status" value="1"/>
</dbReference>
<sequence length="286" mass="31187">MKIGLRIPGAAGEMSWADFCGWCKENGFEAVDVGAITAELAETVGDAGLTIGSADLPGVRDLLSVDSTKQEAGATVAKEAISVAAEHGVSIMFCVFVPADASLGRAKNYEIWKETVPPIAEFAASKGVGIAVEGWPGGGPAYPALGCTPEMWREMFSECPDGLGLNYDPSHLVRISIDYLRALNEFADKVLHVHAKGTVFDQEALYLHGNLGPTFHNPRGFGEDWWRYCIPGDGVIDWLNIIQRLEDEGFDGIVSVELEDYRYWENWEAQADGLKRSQSFLSNIVR</sequence>
<proteinExistence type="predicted"/>
<dbReference type="PANTHER" id="PTHR12110">
    <property type="entry name" value="HYDROXYPYRUVATE ISOMERASE"/>
    <property type="match status" value="1"/>
</dbReference>
<feature type="domain" description="Xylose isomerase-like TIM barrel" evidence="1">
    <location>
        <begin position="23"/>
        <end position="279"/>
    </location>
</feature>
<reference evidence="2" key="1">
    <citation type="submission" date="2018-05" db="EMBL/GenBank/DDBJ databases">
        <authorList>
            <person name="Lanie J.A."/>
            <person name="Ng W.-L."/>
            <person name="Kazmierczak K.M."/>
            <person name="Andrzejewski T.M."/>
            <person name="Davidsen T.M."/>
            <person name="Wayne K.J."/>
            <person name="Tettelin H."/>
            <person name="Glass J.I."/>
            <person name="Rusch D."/>
            <person name="Podicherti R."/>
            <person name="Tsui H.-C.T."/>
            <person name="Winkler M.E."/>
        </authorList>
    </citation>
    <scope>NUCLEOTIDE SEQUENCE</scope>
</reference>
<name>A0A381X725_9ZZZZ</name>
<dbReference type="InterPro" id="IPR036237">
    <property type="entry name" value="Xyl_isomerase-like_sf"/>
</dbReference>
<dbReference type="InterPro" id="IPR013022">
    <property type="entry name" value="Xyl_isomerase-like_TIM-brl"/>
</dbReference>
<dbReference type="PANTHER" id="PTHR12110:SF21">
    <property type="entry name" value="XYLOSE ISOMERASE-LIKE TIM BARREL DOMAIN-CONTAINING PROTEIN"/>
    <property type="match status" value="1"/>
</dbReference>
<accession>A0A381X725</accession>
<evidence type="ECO:0000313" key="2">
    <source>
        <dbReference type="EMBL" id="SVA60559.1"/>
    </source>
</evidence>
<dbReference type="EMBL" id="UINC01014144">
    <property type="protein sequence ID" value="SVA60559.1"/>
    <property type="molecule type" value="Genomic_DNA"/>
</dbReference>
<dbReference type="Pfam" id="PF01261">
    <property type="entry name" value="AP_endonuc_2"/>
    <property type="match status" value="1"/>
</dbReference>
<organism evidence="2">
    <name type="scientific">marine metagenome</name>
    <dbReference type="NCBI Taxonomy" id="408172"/>
    <lineage>
        <taxon>unclassified sequences</taxon>
        <taxon>metagenomes</taxon>
        <taxon>ecological metagenomes</taxon>
    </lineage>
</organism>